<sequence length="57" mass="6553">MLICSARPRRPLGRRAVPIRVPVRNTTTRADTRALAGEERQPWVGRRSRRCSSRLVL</sequence>
<dbReference type="AlphaFoldDB" id="A0A7C8IDP0"/>
<dbReference type="EMBL" id="JAADJZ010000003">
    <property type="protein sequence ID" value="KAF2876728.1"/>
    <property type="molecule type" value="Genomic_DNA"/>
</dbReference>
<accession>A0A7C8IDP0</accession>
<proteinExistence type="predicted"/>
<evidence type="ECO:0000313" key="2">
    <source>
        <dbReference type="Proteomes" id="UP000481861"/>
    </source>
</evidence>
<name>A0A7C8IDP0_9PLEO</name>
<evidence type="ECO:0000313" key="1">
    <source>
        <dbReference type="EMBL" id="KAF2876728.1"/>
    </source>
</evidence>
<comment type="caution">
    <text evidence="1">The sequence shown here is derived from an EMBL/GenBank/DDBJ whole genome shotgun (WGS) entry which is preliminary data.</text>
</comment>
<feature type="non-terminal residue" evidence="1">
    <location>
        <position position="57"/>
    </location>
</feature>
<gene>
    <name evidence="1" type="ORF">BDV95DRAFT_561439</name>
</gene>
<reference evidence="1 2" key="1">
    <citation type="submission" date="2020-01" db="EMBL/GenBank/DDBJ databases">
        <authorList>
            <consortium name="DOE Joint Genome Institute"/>
            <person name="Haridas S."/>
            <person name="Albert R."/>
            <person name="Binder M."/>
            <person name="Bloem J."/>
            <person name="Labutti K."/>
            <person name="Salamov A."/>
            <person name="Andreopoulos B."/>
            <person name="Baker S.E."/>
            <person name="Barry K."/>
            <person name="Bills G."/>
            <person name="Bluhm B.H."/>
            <person name="Cannon C."/>
            <person name="Castanera R."/>
            <person name="Culley D.E."/>
            <person name="Daum C."/>
            <person name="Ezra D."/>
            <person name="Gonzalez J.B."/>
            <person name="Henrissat B."/>
            <person name="Kuo A."/>
            <person name="Liang C."/>
            <person name="Lipzen A."/>
            <person name="Lutzoni F."/>
            <person name="Magnuson J."/>
            <person name="Mondo S."/>
            <person name="Nolan M."/>
            <person name="Ohm R."/>
            <person name="Pangilinan J."/>
            <person name="Park H.-J.H."/>
            <person name="Ramirez L."/>
            <person name="Alfaro M."/>
            <person name="Sun H."/>
            <person name="Tritt A."/>
            <person name="Yoshinaga Y."/>
            <person name="Zwiers L.-H.L."/>
            <person name="Turgeon B.G."/>
            <person name="Goodwin S.B."/>
            <person name="Spatafora J.W."/>
            <person name="Crous P.W."/>
            <person name="Grigoriev I.V."/>
        </authorList>
    </citation>
    <scope>NUCLEOTIDE SEQUENCE [LARGE SCALE GENOMIC DNA]</scope>
    <source>
        <strain evidence="1 2">CBS 611.86</strain>
    </source>
</reference>
<dbReference type="Proteomes" id="UP000481861">
    <property type="component" value="Unassembled WGS sequence"/>
</dbReference>
<keyword evidence="2" id="KW-1185">Reference proteome</keyword>
<organism evidence="1 2">
    <name type="scientific">Massariosphaeria phaeospora</name>
    <dbReference type="NCBI Taxonomy" id="100035"/>
    <lineage>
        <taxon>Eukaryota</taxon>
        <taxon>Fungi</taxon>
        <taxon>Dikarya</taxon>
        <taxon>Ascomycota</taxon>
        <taxon>Pezizomycotina</taxon>
        <taxon>Dothideomycetes</taxon>
        <taxon>Pleosporomycetidae</taxon>
        <taxon>Pleosporales</taxon>
        <taxon>Pleosporales incertae sedis</taxon>
        <taxon>Massariosphaeria</taxon>
    </lineage>
</organism>
<protein>
    <submittedName>
        <fullName evidence="1">Uncharacterized protein</fullName>
    </submittedName>
</protein>